<dbReference type="Gene3D" id="3.90.70.10">
    <property type="entry name" value="Cysteine proteinases"/>
    <property type="match status" value="1"/>
</dbReference>
<dbReference type="EMBL" id="VMVH01000081">
    <property type="protein sequence ID" value="TVW26187.1"/>
    <property type="molecule type" value="Genomic_DNA"/>
</dbReference>
<proteinExistence type="predicted"/>
<dbReference type="GO" id="GO:0006508">
    <property type="term" value="P:proteolysis"/>
    <property type="evidence" value="ECO:0007669"/>
    <property type="project" value="InterPro"/>
</dbReference>
<dbReference type="Proteomes" id="UP000318940">
    <property type="component" value="Unassembled WGS sequence"/>
</dbReference>
<gene>
    <name evidence="2" type="ORF">AZK02_08810</name>
</gene>
<dbReference type="Pfam" id="PF03412">
    <property type="entry name" value="Peptidase_C39"/>
    <property type="match status" value="1"/>
</dbReference>
<dbReference type="GO" id="GO:0016020">
    <property type="term" value="C:membrane"/>
    <property type="evidence" value="ECO:0007669"/>
    <property type="project" value="InterPro"/>
</dbReference>
<comment type="caution">
    <text evidence="2">The sequence shown here is derived from an EMBL/GenBank/DDBJ whole genome shotgun (WGS) entry which is preliminary data.</text>
</comment>
<evidence type="ECO:0000259" key="1">
    <source>
        <dbReference type="Pfam" id="PF03412"/>
    </source>
</evidence>
<protein>
    <recommendedName>
        <fullName evidence="1">Peptidase C39 domain-containing protein</fullName>
    </recommendedName>
</protein>
<dbReference type="AlphaFoldDB" id="A0A8B5XKM4"/>
<dbReference type="GO" id="GO:0005524">
    <property type="term" value="F:ATP binding"/>
    <property type="evidence" value="ECO:0007669"/>
    <property type="project" value="InterPro"/>
</dbReference>
<dbReference type="InterPro" id="IPR005074">
    <property type="entry name" value="Peptidase_C39"/>
</dbReference>
<dbReference type="GO" id="GO:0008233">
    <property type="term" value="F:peptidase activity"/>
    <property type="evidence" value="ECO:0007669"/>
    <property type="project" value="InterPro"/>
</dbReference>
<sequence length="43" mass="5042">MKRNIPFIEQHQKTECGLCCVAMVSSFYNHEISVKDLRNLKET</sequence>
<accession>A0A8B5XKM4</accession>
<reference evidence="2 3" key="1">
    <citation type="submission" date="2019-07" db="EMBL/GenBank/DDBJ databases">
        <authorList>
            <person name="Mohale T."/>
        </authorList>
    </citation>
    <scope>NUCLEOTIDE SEQUENCE [LARGE SCALE GENOMIC DNA]</scope>
    <source>
        <strain evidence="2 3">NTPn 189</strain>
    </source>
</reference>
<organism evidence="2 3">
    <name type="scientific">Streptococcus pneumoniae</name>
    <dbReference type="NCBI Taxonomy" id="1313"/>
    <lineage>
        <taxon>Bacteria</taxon>
        <taxon>Bacillati</taxon>
        <taxon>Bacillota</taxon>
        <taxon>Bacilli</taxon>
        <taxon>Lactobacillales</taxon>
        <taxon>Streptococcaceae</taxon>
        <taxon>Streptococcus</taxon>
    </lineage>
</organism>
<name>A0A8B5XKM4_STREE</name>
<evidence type="ECO:0000313" key="2">
    <source>
        <dbReference type="EMBL" id="TVW26187.1"/>
    </source>
</evidence>
<feature type="domain" description="Peptidase C39" evidence="1">
    <location>
        <begin position="5"/>
        <end position="43"/>
    </location>
</feature>
<feature type="non-terminal residue" evidence="2">
    <location>
        <position position="43"/>
    </location>
</feature>
<evidence type="ECO:0000313" key="3">
    <source>
        <dbReference type="Proteomes" id="UP000318940"/>
    </source>
</evidence>